<comment type="caution">
    <text evidence="1">The sequence shown here is derived from an EMBL/GenBank/DDBJ whole genome shotgun (WGS) entry which is preliminary data.</text>
</comment>
<dbReference type="EMBL" id="CAJNRG010017745">
    <property type="protein sequence ID" value="CAF2237675.1"/>
    <property type="molecule type" value="Genomic_DNA"/>
</dbReference>
<gene>
    <name evidence="1" type="ORF">XDN619_LOCUS34653</name>
</gene>
<dbReference type="Proteomes" id="UP000663887">
    <property type="component" value="Unassembled WGS sequence"/>
</dbReference>
<dbReference type="AlphaFoldDB" id="A0A816ZXA7"/>
<sequence>HLPHNLNVPFLDSIVSSAQWKAKNSRLFVLNVGVPIVLLNLPKLLASHFLLYSTAVKILHAPESVDEINLAEQVMNYYCKTAPLVHGPSIELYSLHAHIHLAQQEIKWLDGRLGPYHTVLTEQLAAHTPDLNSCNFY</sequence>
<feature type="non-terminal residue" evidence="1">
    <location>
        <position position="1"/>
    </location>
</feature>
<protein>
    <submittedName>
        <fullName evidence="1">Uncharacterized protein</fullName>
    </submittedName>
</protein>
<name>A0A816ZXA7_9BILA</name>
<feature type="non-terminal residue" evidence="1">
    <location>
        <position position="137"/>
    </location>
</feature>
<evidence type="ECO:0000313" key="2">
    <source>
        <dbReference type="Proteomes" id="UP000663887"/>
    </source>
</evidence>
<accession>A0A816ZXA7</accession>
<evidence type="ECO:0000313" key="1">
    <source>
        <dbReference type="EMBL" id="CAF2237675.1"/>
    </source>
</evidence>
<organism evidence="1 2">
    <name type="scientific">Rotaria magnacalcarata</name>
    <dbReference type="NCBI Taxonomy" id="392030"/>
    <lineage>
        <taxon>Eukaryota</taxon>
        <taxon>Metazoa</taxon>
        <taxon>Spiralia</taxon>
        <taxon>Gnathifera</taxon>
        <taxon>Rotifera</taxon>
        <taxon>Eurotatoria</taxon>
        <taxon>Bdelloidea</taxon>
        <taxon>Philodinida</taxon>
        <taxon>Philodinidae</taxon>
        <taxon>Rotaria</taxon>
    </lineage>
</organism>
<reference evidence="1" key="1">
    <citation type="submission" date="2021-02" db="EMBL/GenBank/DDBJ databases">
        <authorList>
            <person name="Nowell W R."/>
        </authorList>
    </citation>
    <scope>NUCLEOTIDE SEQUENCE</scope>
</reference>
<proteinExistence type="predicted"/>